<dbReference type="InterPro" id="IPR010432">
    <property type="entry name" value="RDD"/>
</dbReference>
<feature type="transmembrane region" description="Helical" evidence="5">
    <location>
        <begin position="81"/>
        <end position="100"/>
    </location>
</feature>
<reference evidence="7 8" key="1">
    <citation type="submission" date="2019-09" db="EMBL/GenBank/DDBJ databases">
        <title>Taxonomy of Antarctic Massilia spp.: description of Massilia rubra sp. nov., Massilia aquatica sp. nov., Massilia mucilaginosa sp. nov., Massilia frigida sp. nov. isolated from streams, lakes and regoliths.</title>
        <authorList>
            <person name="Holochova P."/>
            <person name="Sedlacek I."/>
            <person name="Kralova S."/>
            <person name="Maslanova I."/>
            <person name="Busse H.-J."/>
            <person name="Stankova E."/>
            <person name="Vrbovska V."/>
            <person name="Kovarovic V."/>
            <person name="Bartak M."/>
            <person name="Svec P."/>
            <person name="Pantucek R."/>
        </authorList>
    </citation>
    <scope>NUCLEOTIDE SEQUENCE [LARGE SCALE GENOMIC DNA]</scope>
    <source>
        <strain evidence="7 8">CCM 8693</strain>
    </source>
</reference>
<dbReference type="PANTHER" id="PTHR38480:SF1">
    <property type="entry name" value="SLR0254 PROTEIN"/>
    <property type="match status" value="1"/>
</dbReference>
<evidence type="ECO:0000256" key="5">
    <source>
        <dbReference type="SAM" id="Phobius"/>
    </source>
</evidence>
<dbReference type="Proteomes" id="UP000819052">
    <property type="component" value="Unassembled WGS sequence"/>
</dbReference>
<evidence type="ECO:0000256" key="1">
    <source>
        <dbReference type="ARBA" id="ARBA00004141"/>
    </source>
</evidence>
<comment type="caution">
    <text evidence="7">The sequence shown here is derived from an EMBL/GenBank/DDBJ whole genome shotgun (WGS) entry which is preliminary data.</text>
</comment>
<keyword evidence="3 5" id="KW-1133">Transmembrane helix</keyword>
<proteinExistence type="predicted"/>
<evidence type="ECO:0000259" key="6">
    <source>
        <dbReference type="Pfam" id="PF06271"/>
    </source>
</evidence>
<evidence type="ECO:0000256" key="3">
    <source>
        <dbReference type="ARBA" id="ARBA00022989"/>
    </source>
</evidence>
<dbReference type="PANTHER" id="PTHR38480">
    <property type="entry name" value="SLR0254 PROTEIN"/>
    <property type="match status" value="1"/>
</dbReference>
<feature type="transmembrane region" description="Helical" evidence="5">
    <location>
        <begin position="137"/>
        <end position="157"/>
    </location>
</feature>
<evidence type="ECO:0000256" key="2">
    <source>
        <dbReference type="ARBA" id="ARBA00022692"/>
    </source>
</evidence>
<evidence type="ECO:0000313" key="8">
    <source>
        <dbReference type="Proteomes" id="UP000819052"/>
    </source>
</evidence>
<feature type="domain" description="RDD" evidence="6">
    <location>
        <begin position="49"/>
        <end position="170"/>
    </location>
</feature>
<keyword evidence="2 5" id="KW-0812">Transmembrane</keyword>
<accession>A0ABX0MJ73</accession>
<dbReference type="EMBL" id="VVIW01000032">
    <property type="protein sequence ID" value="NHZ44460.1"/>
    <property type="molecule type" value="Genomic_DNA"/>
</dbReference>
<protein>
    <submittedName>
        <fullName evidence="7">RDD family protein</fullName>
    </submittedName>
</protein>
<sequence length="251" mass="28082">MHPTVNLTRYQHGGHHTSRIRAAQRGRRLLDGRLSLTTPEGVSLQLTPAGPYLRAIAWLIDVLVWLLFCGLAHLMMPSGKFGGGLFLVILFVSYWGYPIISEVYFNGRTLGKRALGLEVVRSDGLPVGWRESTLRNLLLVADFLPAMYATGLVCMLFDQRFRRLGDIVAGTQVIYVEKPMARPTPPSAEPLPLPFPLSPDQQRTLVDLFEREHRLPLDRMAELGSIAEALTGAQGEESVERMRRYVAGFNK</sequence>
<organism evidence="7 8">
    <name type="scientific">Massilia aquatica</name>
    <dbReference type="NCBI Taxonomy" id="2609000"/>
    <lineage>
        <taxon>Bacteria</taxon>
        <taxon>Pseudomonadati</taxon>
        <taxon>Pseudomonadota</taxon>
        <taxon>Betaproteobacteria</taxon>
        <taxon>Burkholderiales</taxon>
        <taxon>Oxalobacteraceae</taxon>
        <taxon>Telluria group</taxon>
        <taxon>Massilia</taxon>
    </lineage>
</organism>
<evidence type="ECO:0000313" key="7">
    <source>
        <dbReference type="EMBL" id="NHZ44460.1"/>
    </source>
</evidence>
<dbReference type="Pfam" id="PF06271">
    <property type="entry name" value="RDD"/>
    <property type="match status" value="1"/>
</dbReference>
<keyword evidence="8" id="KW-1185">Reference proteome</keyword>
<evidence type="ECO:0000256" key="4">
    <source>
        <dbReference type="ARBA" id="ARBA00023136"/>
    </source>
</evidence>
<name>A0ABX0MJ73_9BURK</name>
<gene>
    <name evidence="7" type="ORF">F1609_30525</name>
</gene>
<keyword evidence="4 5" id="KW-0472">Membrane</keyword>
<feature type="transmembrane region" description="Helical" evidence="5">
    <location>
        <begin position="55"/>
        <end position="74"/>
    </location>
</feature>
<comment type="subcellular location">
    <subcellularLocation>
        <location evidence="1">Membrane</location>
        <topology evidence="1">Multi-pass membrane protein</topology>
    </subcellularLocation>
</comment>